<organism evidence="1 2">
    <name type="scientific">Lophiostoma macrostomum CBS 122681</name>
    <dbReference type="NCBI Taxonomy" id="1314788"/>
    <lineage>
        <taxon>Eukaryota</taxon>
        <taxon>Fungi</taxon>
        <taxon>Dikarya</taxon>
        <taxon>Ascomycota</taxon>
        <taxon>Pezizomycotina</taxon>
        <taxon>Dothideomycetes</taxon>
        <taxon>Pleosporomycetidae</taxon>
        <taxon>Pleosporales</taxon>
        <taxon>Lophiostomataceae</taxon>
        <taxon>Lophiostoma</taxon>
    </lineage>
</organism>
<evidence type="ECO:0000313" key="1">
    <source>
        <dbReference type="EMBL" id="KAF2646964.1"/>
    </source>
</evidence>
<gene>
    <name evidence="1" type="ORF">K491DRAFT_749227</name>
</gene>
<reference evidence="1" key="1">
    <citation type="journal article" date="2020" name="Stud. Mycol.">
        <title>101 Dothideomycetes genomes: a test case for predicting lifestyles and emergence of pathogens.</title>
        <authorList>
            <person name="Haridas S."/>
            <person name="Albert R."/>
            <person name="Binder M."/>
            <person name="Bloem J."/>
            <person name="Labutti K."/>
            <person name="Salamov A."/>
            <person name="Andreopoulos B."/>
            <person name="Baker S."/>
            <person name="Barry K."/>
            <person name="Bills G."/>
            <person name="Bluhm B."/>
            <person name="Cannon C."/>
            <person name="Castanera R."/>
            <person name="Culley D."/>
            <person name="Daum C."/>
            <person name="Ezra D."/>
            <person name="Gonzalez J."/>
            <person name="Henrissat B."/>
            <person name="Kuo A."/>
            <person name="Liang C."/>
            <person name="Lipzen A."/>
            <person name="Lutzoni F."/>
            <person name="Magnuson J."/>
            <person name="Mondo S."/>
            <person name="Nolan M."/>
            <person name="Ohm R."/>
            <person name="Pangilinan J."/>
            <person name="Park H.-J."/>
            <person name="Ramirez L."/>
            <person name="Alfaro M."/>
            <person name="Sun H."/>
            <person name="Tritt A."/>
            <person name="Yoshinaga Y."/>
            <person name="Zwiers L.-H."/>
            <person name="Turgeon B."/>
            <person name="Goodwin S."/>
            <person name="Spatafora J."/>
            <person name="Crous P."/>
            <person name="Grigoriev I."/>
        </authorList>
    </citation>
    <scope>NUCLEOTIDE SEQUENCE</scope>
    <source>
        <strain evidence="1">CBS 122681</strain>
    </source>
</reference>
<dbReference type="EMBL" id="MU005074">
    <property type="protein sequence ID" value="KAF2646964.1"/>
    <property type="molecule type" value="Genomic_DNA"/>
</dbReference>
<dbReference type="AlphaFoldDB" id="A0A6A6SLB6"/>
<proteinExistence type="predicted"/>
<sequence length="105" mass="11639">MYPIEYTCTKEETINTGINIDTVNESKWNPHDTFSDSESIHLNTSIDTGILFNPTSKKATTANSVVEITHVHVIICAPVTPIFLPKKPEAIDPNSGKIIIARYII</sequence>
<protein>
    <submittedName>
        <fullName evidence="1">Uncharacterized protein</fullName>
    </submittedName>
</protein>
<dbReference type="OrthoDB" id="10448802at2759"/>
<dbReference type="Proteomes" id="UP000799324">
    <property type="component" value="Unassembled WGS sequence"/>
</dbReference>
<accession>A0A6A6SLB6</accession>
<keyword evidence="2" id="KW-1185">Reference proteome</keyword>
<name>A0A6A6SLB6_9PLEO</name>
<evidence type="ECO:0000313" key="2">
    <source>
        <dbReference type="Proteomes" id="UP000799324"/>
    </source>
</evidence>